<dbReference type="AlphaFoldDB" id="A0A1G8HML2"/>
<sequence>MDKYVEALLDLGVYKIGERQLYECSEDEIKQMLIMTRMKEEITSISL</sequence>
<name>A0A1G8HML2_ANEMI</name>
<dbReference type="InterPro" id="IPR025072">
    <property type="entry name" value="Fur_reg_FbpA"/>
</dbReference>
<dbReference type="GeneID" id="42309964"/>
<reference evidence="1 2" key="1">
    <citation type="submission" date="2016-10" db="EMBL/GenBank/DDBJ databases">
        <authorList>
            <person name="de Groot N.N."/>
        </authorList>
    </citation>
    <scope>NUCLEOTIDE SEQUENCE [LARGE SCALE GENOMIC DNA]</scope>
    <source>
        <strain evidence="1 2">DSM 2895</strain>
    </source>
</reference>
<organism evidence="1 2">
    <name type="scientific">Aneurinibacillus migulanus</name>
    <name type="common">Bacillus migulanus</name>
    <dbReference type="NCBI Taxonomy" id="47500"/>
    <lineage>
        <taxon>Bacteria</taxon>
        <taxon>Bacillati</taxon>
        <taxon>Bacillota</taxon>
        <taxon>Bacilli</taxon>
        <taxon>Bacillales</taxon>
        <taxon>Paenibacillaceae</taxon>
        <taxon>Aneurinibacillus group</taxon>
        <taxon>Aneurinibacillus</taxon>
    </lineage>
</organism>
<accession>A0A1G8HML2</accession>
<dbReference type="Proteomes" id="UP000182836">
    <property type="component" value="Unassembled WGS sequence"/>
</dbReference>
<proteinExistence type="predicted"/>
<dbReference type="RefSeq" id="WP_139188834.1">
    <property type="nucleotide sequence ID" value="NZ_BJOA01000004.1"/>
</dbReference>
<dbReference type="EMBL" id="FNED01000001">
    <property type="protein sequence ID" value="SDI07898.1"/>
    <property type="molecule type" value="Genomic_DNA"/>
</dbReference>
<evidence type="ECO:0000313" key="1">
    <source>
        <dbReference type="EMBL" id="SDI07898.1"/>
    </source>
</evidence>
<dbReference type="Pfam" id="PF13076">
    <property type="entry name" value="Fur_reg_FbpA"/>
    <property type="match status" value="1"/>
</dbReference>
<gene>
    <name evidence="1" type="ORF">SAMN04487909_101471</name>
</gene>
<evidence type="ECO:0000313" key="2">
    <source>
        <dbReference type="Proteomes" id="UP000182836"/>
    </source>
</evidence>
<protein>
    <submittedName>
        <fullName evidence="1">Fur-regulated basic protein A</fullName>
    </submittedName>
</protein>